<sequence>MPRLSNVALSSPAFICQPSVHSPFGSQNKPAPLSTEILLDPHRVFSPNPPPGSSLLYQTTQQNHGLRKPLSVVYILPPVYDSACWAGKYL</sequence>
<comment type="caution">
    <text evidence="1">The sequence shown here is derived from an EMBL/GenBank/DDBJ whole genome shotgun (WGS) entry which is preliminary data.</text>
</comment>
<protein>
    <submittedName>
        <fullName evidence="1">Uncharacterized protein</fullName>
    </submittedName>
</protein>
<proteinExistence type="predicted"/>
<keyword evidence="2" id="KW-1185">Reference proteome</keyword>
<reference evidence="1 2" key="1">
    <citation type="submission" date="2021-07" db="EMBL/GenBank/DDBJ databases">
        <authorList>
            <person name="Palmer J.M."/>
        </authorList>
    </citation>
    <scope>NUCLEOTIDE SEQUENCE [LARGE SCALE GENOMIC DNA]</scope>
    <source>
        <strain evidence="1 2">AT_MEX2019</strain>
        <tissue evidence="1">Muscle</tissue>
    </source>
</reference>
<accession>A0ABU7C3R1</accession>
<organism evidence="1 2">
    <name type="scientific">Ataeniobius toweri</name>
    <dbReference type="NCBI Taxonomy" id="208326"/>
    <lineage>
        <taxon>Eukaryota</taxon>
        <taxon>Metazoa</taxon>
        <taxon>Chordata</taxon>
        <taxon>Craniata</taxon>
        <taxon>Vertebrata</taxon>
        <taxon>Euteleostomi</taxon>
        <taxon>Actinopterygii</taxon>
        <taxon>Neopterygii</taxon>
        <taxon>Teleostei</taxon>
        <taxon>Neoteleostei</taxon>
        <taxon>Acanthomorphata</taxon>
        <taxon>Ovalentaria</taxon>
        <taxon>Atherinomorphae</taxon>
        <taxon>Cyprinodontiformes</taxon>
        <taxon>Goodeidae</taxon>
        <taxon>Ataeniobius</taxon>
    </lineage>
</organism>
<evidence type="ECO:0000313" key="2">
    <source>
        <dbReference type="Proteomes" id="UP001345963"/>
    </source>
</evidence>
<dbReference type="Proteomes" id="UP001345963">
    <property type="component" value="Unassembled WGS sequence"/>
</dbReference>
<dbReference type="EMBL" id="JAHUTI010079092">
    <property type="protein sequence ID" value="MED6257348.1"/>
    <property type="molecule type" value="Genomic_DNA"/>
</dbReference>
<gene>
    <name evidence="1" type="ORF">ATANTOWER_019759</name>
</gene>
<name>A0ABU7C3R1_9TELE</name>
<evidence type="ECO:0000313" key="1">
    <source>
        <dbReference type="EMBL" id="MED6257348.1"/>
    </source>
</evidence>